<dbReference type="InterPro" id="IPR051911">
    <property type="entry name" value="SDR_oxidoreductase"/>
</dbReference>
<reference evidence="4 5" key="1">
    <citation type="submission" date="2018-10" db="EMBL/GenBank/DDBJ databases">
        <title>Draft genome sequence of Bacillus salarius IM0101, isolated from a hypersaline soil in Inner Mongolia, China.</title>
        <authorList>
            <person name="Yamprayoonswat W."/>
            <person name="Boonvisut S."/>
            <person name="Jumpathong W."/>
            <person name="Sittihan S."/>
            <person name="Ruangsuj P."/>
            <person name="Wanthongcharoen S."/>
            <person name="Thongpramul N."/>
            <person name="Pimmason S."/>
            <person name="Yu B."/>
            <person name="Yasawong M."/>
        </authorList>
    </citation>
    <scope>NUCLEOTIDE SEQUENCE [LARGE SCALE GENOMIC DNA]</scope>
    <source>
        <strain evidence="4 5">IM0101</strain>
    </source>
</reference>
<dbReference type="AlphaFoldDB" id="A0A3R9QSG5"/>
<dbReference type="Gene3D" id="3.40.50.720">
    <property type="entry name" value="NAD(P)-binding Rossmann-like Domain"/>
    <property type="match status" value="1"/>
</dbReference>
<comment type="caution">
    <text evidence="4">The sequence shown here is derived from an EMBL/GenBank/DDBJ whole genome shotgun (WGS) entry which is preliminary data.</text>
</comment>
<evidence type="ECO:0000256" key="2">
    <source>
        <dbReference type="ARBA" id="ARBA00023002"/>
    </source>
</evidence>
<dbReference type="Pfam" id="PF00106">
    <property type="entry name" value="adh_short"/>
    <property type="match status" value="1"/>
</dbReference>
<dbReference type="PROSITE" id="PS00061">
    <property type="entry name" value="ADH_SHORT"/>
    <property type="match status" value="1"/>
</dbReference>
<dbReference type="GO" id="GO:0016491">
    <property type="term" value="F:oxidoreductase activity"/>
    <property type="evidence" value="ECO:0007669"/>
    <property type="project" value="UniProtKB-KW"/>
</dbReference>
<keyword evidence="5" id="KW-1185">Reference proteome</keyword>
<evidence type="ECO:0000313" key="5">
    <source>
        <dbReference type="Proteomes" id="UP000275076"/>
    </source>
</evidence>
<proteinExistence type="inferred from homology"/>
<dbReference type="InterPro" id="IPR020904">
    <property type="entry name" value="Sc_DH/Rdtase_CS"/>
</dbReference>
<dbReference type="Proteomes" id="UP000275076">
    <property type="component" value="Unassembled WGS sequence"/>
</dbReference>
<sequence>MPCAIVTGSNGGFGQVIVEQLLEMEYEVIAGVRNIERANVLVDKSEKLGKREWLHVFELDVTDSQHIEGLKDYIQSKEKTVDVLINNAGYCQGGIVETLSEEEWRNQFDVNFFGTVSLTTALLPIFRRQRYGSIINMSSVSGNIGLPGMSAYAGSKFALEGFSESLRYEMLPFQVYVSLIEPSSYKTGIWEKALQHIKQTSTDYERLVENLKKEARQSAADSGDPHEVTVLLKTILQAKTPKLRYPLGKTAKQIHRWKHLLPNRWLDKKIIKRVNR</sequence>
<evidence type="ECO:0000256" key="1">
    <source>
        <dbReference type="ARBA" id="ARBA00006484"/>
    </source>
</evidence>
<dbReference type="PANTHER" id="PTHR43976:SF16">
    <property type="entry name" value="SHORT-CHAIN DEHYDROGENASE_REDUCTASE FAMILY PROTEIN"/>
    <property type="match status" value="1"/>
</dbReference>
<dbReference type="EMBL" id="RBVX01000015">
    <property type="protein sequence ID" value="RSL32380.1"/>
    <property type="molecule type" value="Genomic_DNA"/>
</dbReference>
<evidence type="ECO:0000313" key="4">
    <source>
        <dbReference type="EMBL" id="RSL32380.1"/>
    </source>
</evidence>
<dbReference type="InterPro" id="IPR036291">
    <property type="entry name" value="NAD(P)-bd_dom_sf"/>
</dbReference>
<organism evidence="4 5">
    <name type="scientific">Salibacterium salarium</name>
    <dbReference type="NCBI Taxonomy" id="284579"/>
    <lineage>
        <taxon>Bacteria</taxon>
        <taxon>Bacillati</taxon>
        <taxon>Bacillota</taxon>
        <taxon>Bacilli</taxon>
        <taxon>Bacillales</taxon>
        <taxon>Bacillaceae</taxon>
    </lineage>
</organism>
<protein>
    <submittedName>
        <fullName evidence="4">SDR family oxidoreductase</fullName>
    </submittedName>
</protein>
<dbReference type="PRINTS" id="PR00080">
    <property type="entry name" value="SDRFAMILY"/>
</dbReference>
<gene>
    <name evidence="4" type="ORF">D7Z54_15910</name>
</gene>
<dbReference type="RefSeq" id="WP_125556849.1">
    <property type="nucleotide sequence ID" value="NZ_RBVX01000015.1"/>
</dbReference>
<accession>A0A3R9QSG5</accession>
<dbReference type="CDD" id="cd05374">
    <property type="entry name" value="17beta-HSD-like_SDR_c"/>
    <property type="match status" value="1"/>
</dbReference>
<comment type="similarity">
    <text evidence="1 3">Belongs to the short-chain dehydrogenases/reductases (SDR) family.</text>
</comment>
<name>A0A3R9QSG5_9BACI</name>
<dbReference type="PRINTS" id="PR00081">
    <property type="entry name" value="GDHRDH"/>
</dbReference>
<dbReference type="OrthoDB" id="9775296at2"/>
<dbReference type="SUPFAM" id="SSF51735">
    <property type="entry name" value="NAD(P)-binding Rossmann-fold domains"/>
    <property type="match status" value="1"/>
</dbReference>
<evidence type="ECO:0000256" key="3">
    <source>
        <dbReference type="RuleBase" id="RU000363"/>
    </source>
</evidence>
<dbReference type="PANTHER" id="PTHR43976">
    <property type="entry name" value="SHORT CHAIN DEHYDROGENASE"/>
    <property type="match status" value="1"/>
</dbReference>
<dbReference type="InterPro" id="IPR002347">
    <property type="entry name" value="SDR_fam"/>
</dbReference>
<keyword evidence="2" id="KW-0560">Oxidoreductase</keyword>